<evidence type="ECO:0000313" key="2">
    <source>
        <dbReference type="Proteomes" id="UP000308652"/>
    </source>
</evidence>
<keyword evidence="2" id="KW-1185">Reference proteome</keyword>
<dbReference type="Proteomes" id="UP000308652">
    <property type="component" value="Unassembled WGS sequence"/>
</dbReference>
<dbReference type="EMBL" id="ML213632">
    <property type="protein sequence ID" value="TFK34370.1"/>
    <property type="molecule type" value="Genomic_DNA"/>
</dbReference>
<sequence>HVTEAAVQSLAAVHMLEVQLEIHQWWKPQENSWKAASALVSKQCYQQCLDELERLTVVVLENKRNRFARWPHVNLALSLTRATIFCALEQYNAAAAALPPPCPSLSWEEVVEYAFLADFDLLCDCCEDI</sequence>
<dbReference type="AlphaFoldDB" id="A0A5C3LNA3"/>
<gene>
    <name evidence="1" type="ORF">BDQ12DRAFT_613636</name>
</gene>
<name>A0A5C3LNA3_9AGAR</name>
<accession>A0A5C3LNA3</accession>
<evidence type="ECO:0000313" key="1">
    <source>
        <dbReference type="EMBL" id="TFK34370.1"/>
    </source>
</evidence>
<dbReference type="OrthoDB" id="2676448at2759"/>
<reference evidence="1 2" key="1">
    <citation type="journal article" date="2019" name="Nat. Ecol. Evol.">
        <title>Megaphylogeny resolves global patterns of mushroom evolution.</title>
        <authorList>
            <person name="Varga T."/>
            <person name="Krizsan K."/>
            <person name="Foldi C."/>
            <person name="Dima B."/>
            <person name="Sanchez-Garcia M."/>
            <person name="Sanchez-Ramirez S."/>
            <person name="Szollosi G.J."/>
            <person name="Szarkandi J.G."/>
            <person name="Papp V."/>
            <person name="Albert L."/>
            <person name="Andreopoulos W."/>
            <person name="Angelini C."/>
            <person name="Antonin V."/>
            <person name="Barry K.W."/>
            <person name="Bougher N.L."/>
            <person name="Buchanan P."/>
            <person name="Buyck B."/>
            <person name="Bense V."/>
            <person name="Catcheside P."/>
            <person name="Chovatia M."/>
            <person name="Cooper J."/>
            <person name="Damon W."/>
            <person name="Desjardin D."/>
            <person name="Finy P."/>
            <person name="Geml J."/>
            <person name="Haridas S."/>
            <person name="Hughes K."/>
            <person name="Justo A."/>
            <person name="Karasinski D."/>
            <person name="Kautmanova I."/>
            <person name="Kiss B."/>
            <person name="Kocsube S."/>
            <person name="Kotiranta H."/>
            <person name="LaButti K.M."/>
            <person name="Lechner B.E."/>
            <person name="Liimatainen K."/>
            <person name="Lipzen A."/>
            <person name="Lukacs Z."/>
            <person name="Mihaltcheva S."/>
            <person name="Morgado L.N."/>
            <person name="Niskanen T."/>
            <person name="Noordeloos M.E."/>
            <person name="Ohm R.A."/>
            <person name="Ortiz-Santana B."/>
            <person name="Ovrebo C."/>
            <person name="Racz N."/>
            <person name="Riley R."/>
            <person name="Savchenko A."/>
            <person name="Shiryaev A."/>
            <person name="Soop K."/>
            <person name="Spirin V."/>
            <person name="Szebenyi C."/>
            <person name="Tomsovsky M."/>
            <person name="Tulloss R.E."/>
            <person name="Uehling J."/>
            <person name="Grigoriev I.V."/>
            <person name="Vagvolgyi C."/>
            <person name="Papp T."/>
            <person name="Martin F.M."/>
            <person name="Miettinen O."/>
            <person name="Hibbett D.S."/>
            <person name="Nagy L.G."/>
        </authorList>
    </citation>
    <scope>NUCLEOTIDE SEQUENCE [LARGE SCALE GENOMIC DNA]</scope>
    <source>
        <strain evidence="1 2">CBS 166.37</strain>
    </source>
</reference>
<proteinExistence type="predicted"/>
<feature type="non-terminal residue" evidence="1">
    <location>
        <position position="1"/>
    </location>
</feature>
<dbReference type="STRING" id="68775.A0A5C3LNA3"/>
<protein>
    <submittedName>
        <fullName evidence="1">Uncharacterized protein</fullName>
    </submittedName>
</protein>
<organism evidence="1 2">
    <name type="scientific">Crucibulum laeve</name>
    <dbReference type="NCBI Taxonomy" id="68775"/>
    <lineage>
        <taxon>Eukaryota</taxon>
        <taxon>Fungi</taxon>
        <taxon>Dikarya</taxon>
        <taxon>Basidiomycota</taxon>
        <taxon>Agaricomycotina</taxon>
        <taxon>Agaricomycetes</taxon>
        <taxon>Agaricomycetidae</taxon>
        <taxon>Agaricales</taxon>
        <taxon>Agaricineae</taxon>
        <taxon>Nidulariaceae</taxon>
        <taxon>Crucibulum</taxon>
    </lineage>
</organism>